<evidence type="ECO:0000256" key="3">
    <source>
        <dbReference type="PROSITE-ProRule" id="PRU00221"/>
    </source>
</evidence>
<gene>
    <name evidence="6" type="primary">LOC107071200</name>
</gene>
<dbReference type="InterPro" id="IPR001680">
    <property type="entry name" value="WD40_rpt"/>
</dbReference>
<proteinExistence type="predicted"/>
<dbReference type="GeneID" id="107071200"/>
<accession>A0ABM1IZ37</accession>
<feature type="repeat" description="WD" evidence="3">
    <location>
        <begin position="266"/>
        <end position="307"/>
    </location>
</feature>
<protein>
    <submittedName>
        <fullName evidence="6">WD repeat-containing protein 18</fullName>
    </submittedName>
</protein>
<dbReference type="RefSeq" id="XP_015185474.1">
    <property type="nucleotide sequence ID" value="XM_015329988.1"/>
</dbReference>
<dbReference type="PANTHER" id="PTHR18763:SF0">
    <property type="entry name" value="WD REPEAT-CONTAINING PROTEIN 18"/>
    <property type="match status" value="1"/>
</dbReference>
<dbReference type="InterPro" id="IPR015943">
    <property type="entry name" value="WD40/YVTN_repeat-like_dom_sf"/>
</dbReference>
<dbReference type="Pfam" id="PF00400">
    <property type="entry name" value="WD40"/>
    <property type="match status" value="2"/>
</dbReference>
<keyword evidence="2" id="KW-0677">Repeat</keyword>
<evidence type="ECO:0000256" key="4">
    <source>
        <dbReference type="SAM" id="Coils"/>
    </source>
</evidence>
<evidence type="ECO:0000256" key="1">
    <source>
        <dbReference type="ARBA" id="ARBA00022574"/>
    </source>
</evidence>
<dbReference type="PROSITE" id="PS50082">
    <property type="entry name" value="WD_REPEATS_2"/>
    <property type="match status" value="2"/>
</dbReference>
<organism evidence="5 6">
    <name type="scientific">Polistes dominula</name>
    <name type="common">European paper wasp</name>
    <name type="synonym">Vespa dominula</name>
    <dbReference type="NCBI Taxonomy" id="743375"/>
    <lineage>
        <taxon>Eukaryota</taxon>
        <taxon>Metazoa</taxon>
        <taxon>Ecdysozoa</taxon>
        <taxon>Arthropoda</taxon>
        <taxon>Hexapoda</taxon>
        <taxon>Insecta</taxon>
        <taxon>Pterygota</taxon>
        <taxon>Neoptera</taxon>
        <taxon>Endopterygota</taxon>
        <taxon>Hymenoptera</taxon>
        <taxon>Apocrita</taxon>
        <taxon>Aculeata</taxon>
        <taxon>Vespoidea</taxon>
        <taxon>Vespidae</taxon>
        <taxon>Polistinae</taxon>
        <taxon>Polistini</taxon>
        <taxon>Polistes</taxon>
    </lineage>
</organism>
<dbReference type="InterPro" id="IPR045227">
    <property type="entry name" value="WDR18/Ipi3/RID3"/>
</dbReference>
<dbReference type="Gene3D" id="2.130.10.10">
    <property type="entry name" value="YVTN repeat-like/Quinoprotein amine dehydrogenase"/>
    <property type="match status" value="2"/>
</dbReference>
<sequence length="437" mass="49080">MELIITSDNVAESWSAAVWDPNTGTLVSIYKHAAPIANKTLQVLSDCYLIGADAAKPLIHVWPLNSQRPISNIRLITPGKVSALTSTSDGSYIVAAINEKLYVWQICNGRLLAIITRHYQTVTCLKFTRDNSMFVSAGEDGLILVWSLFNVINNEEQRSQPIYTFSNHTLPVKDIYIGHCAPRARLCSVSLDHTANVFELKSGRLLATFVFDLPLTSVCMNIKESELFVGTTSGLIYKFNLHEPPRGIEHHVKILMNENAEDSTIYRGHESTIVSLSVSTDCRHLLSACLNGKVHLWNVDNREIVKTFSHKGQITSAFYSKHFNNFHVKDLKPSLHIHPLQRVSEVDNSKEHIINITRKGRDTSDFVNLQSFVEEESSPCCSSSSSCSSKVDSDVISKLENLKEENQRLKKINAELFKHSVEFAVEHNLFSTSQEHQ</sequence>
<keyword evidence="5" id="KW-1185">Reference proteome</keyword>
<evidence type="ECO:0000313" key="6">
    <source>
        <dbReference type="RefSeq" id="XP_015185474.1"/>
    </source>
</evidence>
<dbReference type="SUPFAM" id="SSF50978">
    <property type="entry name" value="WD40 repeat-like"/>
    <property type="match status" value="1"/>
</dbReference>
<feature type="repeat" description="WD" evidence="3">
    <location>
        <begin position="115"/>
        <end position="148"/>
    </location>
</feature>
<keyword evidence="1 3" id="KW-0853">WD repeat</keyword>
<feature type="coiled-coil region" evidence="4">
    <location>
        <begin position="395"/>
        <end position="422"/>
    </location>
</feature>
<reference evidence="6" key="1">
    <citation type="submission" date="2025-08" db="UniProtKB">
        <authorList>
            <consortium name="RefSeq"/>
        </authorList>
    </citation>
    <scope>IDENTIFICATION</scope>
    <source>
        <tissue evidence="6">Whole body</tissue>
    </source>
</reference>
<dbReference type="SMART" id="SM00320">
    <property type="entry name" value="WD40"/>
    <property type="match status" value="5"/>
</dbReference>
<dbReference type="InterPro" id="IPR036322">
    <property type="entry name" value="WD40_repeat_dom_sf"/>
</dbReference>
<evidence type="ECO:0000313" key="5">
    <source>
        <dbReference type="Proteomes" id="UP000694924"/>
    </source>
</evidence>
<evidence type="ECO:0000256" key="2">
    <source>
        <dbReference type="ARBA" id="ARBA00022737"/>
    </source>
</evidence>
<name>A0ABM1IZ37_POLDO</name>
<dbReference type="PROSITE" id="PS50294">
    <property type="entry name" value="WD_REPEATS_REGION"/>
    <property type="match status" value="2"/>
</dbReference>
<keyword evidence="4" id="KW-0175">Coiled coil</keyword>
<dbReference type="PANTHER" id="PTHR18763">
    <property type="entry name" value="WD-REPEAT PROTEIN 18"/>
    <property type="match status" value="1"/>
</dbReference>
<dbReference type="InterPro" id="IPR019775">
    <property type="entry name" value="WD40_repeat_CS"/>
</dbReference>
<dbReference type="PROSITE" id="PS00678">
    <property type="entry name" value="WD_REPEATS_1"/>
    <property type="match status" value="1"/>
</dbReference>
<dbReference type="Proteomes" id="UP000694924">
    <property type="component" value="Unplaced"/>
</dbReference>